<evidence type="ECO:0000259" key="3">
    <source>
        <dbReference type="Pfam" id="PF00029"/>
    </source>
</evidence>
<evidence type="ECO:0000256" key="2">
    <source>
        <dbReference type="SAM" id="Phobius"/>
    </source>
</evidence>
<feature type="transmembrane region" description="Helical" evidence="2">
    <location>
        <begin position="146"/>
        <end position="168"/>
    </location>
</feature>
<keyword evidence="2" id="KW-0472">Membrane</keyword>
<dbReference type="InterPro" id="IPR013092">
    <property type="entry name" value="Connexin_N"/>
</dbReference>
<protein>
    <recommendedName>
        <fullName evidence="3">Connexin N-terminal domain-containing protein</fullName>
    </recommendedName>
</protein>
<feature type="compositionally biased region" description="Basic and acidic residues" evidence="1">
    <location>
        <begin position="305"/>
        <end position="352"/>
    </location>
</feature>
<evidence type="ECO:0000313" key="5">
    <source>
        <dbReference type="Proteomes" id="UP000826234"/>
    </source>
</evidence>
<feature type="region of interest" description="Disordered" evidence="1">
    <location>
        <begin position="298"/>
        <end position="352"/>
    </location>
</feature>
<gene>
    <name evidence="4" type="ORF">JD844_001353</name>
</gene>
<name>A0ABQ7T9J9_PHRPL</name>
<keyword evidence="2" id="KW-0812">Transmembrane</keyword>
<evidence type="ECO:0000256" key="1">
    <source>
        <dbReference type="SAM" id="MobiDB-lite"/>
    </source>
</evidence>
<comment type="caution">
    <text evidence="4">The sequence shown here is derived from an EMBL/GenBank/DDBJ whole genome shotgun (WGS) entry which is preliminary data.</text>
</comment>
<dbReference type="EMBL" id="JAIPUX010000521">
    <property type="protein sequence ID" value="KAH0626395.1"/>
    <property type="molecule type" value="Genomic_DNA"/>
</dbReference>
<keyword evidence="5" id="KW-1185">Reference proteome</keyword>
<dbReference type="Proteomes" id="UP000826234">
    <property type="component" value="Unassembled WGS sequence"/>
</dbReference>
<sequence length="368" mass="40169">MAAVVGGLSRLFQPTIGVLSGEKVCQGINPWYFLIGLRLVTLFFALGPCESLRHDLICQWPSDTGDAKTFCSALCYNQHFPIPISSIWVFHFITIIFIVALMKFVHVTEKDSSAKDVEAAMESKPGHGTEGCCDPAGPAAFSGWRYGIYIFCIVLILTLELSFIWILLGLQLPIMNQAVVVCHPNNVACPPSAQCALNVQSDKRTALWSLAFCAAANASVCVGYLAVHGGQAYGCRGGCGSKRKARAGFSAREACPCNRENCCCQGNEIGRDAGCGCQGNRQCPCFFQGNEVRQSQNLVPSNEDSEGKLLRGDTELGGERKDWRPDDGRIPMREPLRIGAKKGQDRPGREGRVIKHAAKYQAWGKQRM</sequence>
<organism evidence="4 5">
    <name type="scientific">Phrynosoma platyrhinos</name>
    <name type="common">Desert horned lizard</name>
    <dbReference type="NCBI Taxonomy" id="52577"/>
    <lineage>
        <taxon>Eukaryota</taxon>
        <taxon>Metazoa</taxon>
        <taxon>Chordata</taxon>
        <taxon>Craniata</taxon>
        <taxon>Vertebrata</taxon>
        <taxon>Euteleostomi</taxon>
        <taxon>Lepidosauria</taxon>
        <taxon>Squamata</taxon>
        <taxon>Bifurcata</taxon>
        <taxon>Unidentata</taxon>
        <taxon>Episquamata</taxon>
        <taxon>Toxicofera</taxon>
        <taxon>Iguania</taxon>
        <taxon>Phrynosomatidae</taxon>
        <taxon>Phrynosomatinae</taxon>
        <taxon>Phrynosoma</taxon>
    </lineage>
</organism>
<keyword evidence="2" id="KW-1133">Transmembrane helix</keyword>
<feature type="transmembrane region" description="Helical" evidence="2">
    <location>
        <begin position="87"/>
        <end position="105"/>
    </location>
</feature>
<accession>A0ABQ7T9J9</accession>
<reference evidence="4 5" key="1">
    <citation type="journal article" date="2022" name="Gigascience">
        <title>A chromosome-level genome assembly and annotation of the desert horned lizard, Phrynosoma platyrhinos, provides insight into chromosomal rearrangements among reptiles.</title>
        <authorList>
            <person name="Koochekian N."/>
            <person name="Ascanio A."/>
            <person name="Farleigh K."/>
            <person name="Card D.C."/>
            <person name="Schield D.R."/>
            <person name="Castoe T.A."/>
            <person name="Jezkova T."/>
        </authorList>
    </citation>
    <scope>NUCLEOTIDE SEQUENCE [LARGE SCALE GENOMIC DNA]</scope>
    <source>
        <strain evidence="4">NK-2021</strain>
    </source>
</reference>
<evidence type="ECO:0000313" key="4">
    <source>
        <dbReference type="EMBL" id="KAH0626395.1"/>
    </source>
</evidence>
<proteinExistence type="predicted"/>
<dbReference type="Pfam" id="PF00029">
    <property type="entry name" value="Connexin"/>
    <property type="match status" value="1"/>
</dbReference>
<dbReference type="Gene3D" id="1.20.1440.80">
    <property type="entry name" value="Gap junction channel protein cysteine-rich domain"/>
    <property type="match status" value="1"/>
</dbReference>
<feature type="transmembrane region" description="Helical" evidence="2">
    <location>
        <begin position="206"/>
        <end position="227"/>
    </location>
</feature>
<dbReference type="InterPro" id="IPR038359">
    <property type="entry name" value="Connexin_N_sf"/>
</dbReference>
<feature type="domain" description="Connexin N-terminal" evidence="3">
    <location>
        <begin position="69"/>
        <end position="217"/>
    </location>
</feature>